<sequence length="164" mass="18928">MQSNRPRKKIITICSSAAFYKDVIEIEKELKKLGFKVKIPKTANKMRKANNFDVNFYKTWFNNKADYNIKRQLMKDHFNKVIEADAILVLNKEKNGVAGYIGGNGLMEMTIAFHYKKPIFIYDSISDDLNIAEEVYGLNPIFINKDLNLIAEKLNSRIKTKKSA</sequence>
<dbReference type="EMBL" id="MHCN01000010">
    <property type="protein sequence ID" value="OGY21891.1"/>
    <property type="molecule type" value="Genomic_DNA"/>
</dbReference>
<proteinExistence type="predicted"/>
<gene>
    <name evidence="1" type="ORF">A2113_01015</name>
</gene>
<organism evidence="1 2">
    <name type="scientific">Candidatus Woykebacteria bacterium GWA1_44_8</name>
    <dbReference type="NCBI Taxonomy" id="1802591"/>
    <lineage>
        <taxon>Bacteria</taxon>
        <taxon>Candidatus Woykeibacteriota</taxon>
    </lineage>
</organism>
<protein>
    <recommendedName>
        <fullName evidence="3">Nucleoside 2-deoxyribosyltransferase</fullName>
    </recommendedName>
</protein>
<dbReference type="AlphaFoldDB" id="A0A1G1W2L9"/>
<reference evidence="1 2" key="1">
    <citation type="journal article" date="2016" name="Nat. Commun.">
        <title>Thousands of microbial genomes shed light on interconnected biogeochemical processes in an aquifer system.</title>
        <authorList>
            <person name="Anantharaman K."/>
            <person name="Brown C.T."/>
            <person name="Hug L.A."/>
            <person name="Sharon I."/>
            <person name="Castelle C.J."/>
            <person name="Probst A.J."/>
            <person name="Thomas B.C."/>
            <person name="Singh A."/>
            <person name="Wilkins M.J."/>
            <person name="Karaoz U."/>
            <person name="Brodie E.L."/>
            <person name="Williams K.H."/>
            <person name="Hubbard S.S."/>
            <person name="Banfield J.F."/>
        </authorList>
    </citation>
    <scope>NUCLEOTIDE SEQUENCE [LARGE SCALE GENOMIC DNA]</scope>
</reference>
<accession>A0A1G1W2L9</accession>
<comment type="caution">
    <text evidence="1">The sequence shown here is derived from an EMBL/GenBank/DDBJ whole genome shotgun (WGS) entry which is preliminary data.</text>
</comment>
<evidence type="ECO:0000313" key="2">
    <source>
        <dbReference type="Proteomes" id="UP000176299"/>
    </source>
</evidence>
<dbReference type="Proteomes" id="UP000176299">
    <property type="component" value="Unassembled WGS sequence"/>
</dbReference>
<name>A0A1G1W2L9_9BACT</name>
<evidence type="ECO:0000313" key="1">
    <source>
        <dbReference type="EMBL" id="OGY21891.1"/>
    </source>
</evidence>
<dbReference type="STRING" id="1802591.A2113_01015"/>
<evidence type="ECO:0008006" key="3">
    <source>
        <dbReference type="Google" id="ProtNLM"/>
    </source>
</evidence>